<keyword evidence="2" id="KW-1185">Reference proteome</keyword>
<evidence type="ECO:0000313" key="2">
    <source>
        <dbReference type="Proteomes" id="UP001530315"/>
    </source>
</evidence>
<reference evidence="1 2" key="1">
    <citation type="submission" date="2024-10" db="EMBL/GenBank/DDBJ databases">
        <title>Updated reference genomes for cyclostephanoid diatoms.</title>
        <authorList>
            <person name="Roberts W.R."/>
            <person name="Alverson A.J."/>
        </authorList>
    </citation>
    <scope>NUCLEOTIDE SEQUENCE [LARGE SCALE GENOMIC DNA]</scope>
    <source>
        <strain evidence="1 2">AJA276-08</strain>
    </source>
</reference>
<dbReference type="EMBL" id="JALLAZ020001765">
    <property type="protein sequence ID" value="KAL3764756.1"/>
    <property type="molecule type" value="Genomic_DNA"/>
</dbReference>
<organism evidence="1 2">
    <name type="scientific">Stephanodiscus triporus</name>
    <dbReference type="NCBI Taxonomy" id="2934178"/>
    <lineage>
        <taxon>Eukaryota</taxon>
        <taxon>Sar</taxon>
        <taxon>Stramenopiles</taxon>
        <taxon>Ochrophyta</taxon>
        <taxon>Bacillariophyta</taxon>
        <taxon>Coscinodiscophyceae</taxon>
        <taxon>Thalassiosirophycidae</taxon>
        <taxon>Stephanodiscales</taxon>
        <taxon>Stephanodiscaceae</taxon>
        <taxon>Stephanodiscus</taxon>
    </lineage>
</organism>
<name>A0ABD3MPI2_9STRA</name>
<dbReference type="AlphaFoldDB" id="A0ABD3MPI2"/>
<accession>A0ABD3MPI2</accession>
<gene>
    <name evidence="1" type="ORF">ACHAW5_006627</name>
</gene>
<evidence type="ECO:0000313" key="1">
    <source>
        <dbReference type="EMBL" id="KAL3764756.1"/>
    </source>
</evidence>
<protein>
    <submittedName>
        <fullName evidence="1">Uncharacterized protein</fullName>
    </submittedName>
</protein>
<proteinExistence type="predicted"/>
<comment type="caution">
    <text evidence="1">The sequence shown here is derived from an EMBL/GenBank/DDBJ whole genome shotgun (WGS) entry which is preliminary data.</text>
</comment>
<sequence>MTKPHHWKKISAANLGRPIIEPVPYNGVNEFFGVKMTDAEMERMKDENGDIRYNKIFEWMLLMFAGEMFWDFLAARMRSYMTHIMVQGWKRGVVRTQTMATSSW</sequence>
<dbReference type="Proteomes" id="UP001530315">
    <property type="component" value="Unassembled WGS sequence"/>
</dbReference>